<dbReference type="Pfam" id="PF14325">
    <property type="entry name" value="DUF4383"/>
    <property type="match status" value="1"/>
</dbReference>
<dbReference type="RefSeq" id="WP_231319220.1">
    <property type="nucleotide sequence ID" value="NZ_CP088156.1"/>
</dbReference>
<protein>
    <submittedName>
        <fullName evidence="2">DUF4383 domain-containing protein</fullName>
    </submittedName>
</protein>
<feature type="transmembrane region" description="Helical" evidence="1">
    <location>
        <begin position="77"/>
        <end position="103"/>
    </location>
</feature>
<gene>
    <name evidence="2" type="ORF">LQG66_28750</name>
</gene>
<reference evidence="2" key="1">
    <citation type="journal article" date="2024" name="Antonie Van Leeuwenhoek">
        <title>Bradyrhizobium ontarionense sp. nov., a novel bacterial symbiont isolated from Aeschynomene indica (Indian jointvetch), harbours photosynthesis, nitrogen fixation and nitrous oxide (N2O) reductase genes.</title>
        <authorList>
            <person name="Bromfield E.S.P."/>
            <person name="Cloutier S."/>
        </authorList>
    </citation>
    <scope>NUCLEOTIDE SEQUENCE</scope>
    <source>
        <strain evidence="2">A19</strain>
    </source>
</reference>
<accession>A0ABY3R832</accession>
<keyword evidence="3" id="KW-1185">Reference proteome</keyword>
<proteinExistence type="predicted"/>
<name>A0ABY3R832_9BRAD</name>
<keyword evidence="1" id="KW-0812">Transmembrane</keyword>
<dbReference type="Proteomes" id="UP001431010">
    <property type="component" value="Chromosome"/>
</dbReference>
<feature type="transmembrane region" description="Helical" evidence="1">
    <location>
        <begin position="115"/>
        <end position="137"/>
    </location>
</feature>
<evidence type="ECO:0000256" key="1">
    <source>
        <dbReference type="SAM" id="Phobius"/>
    </source>
</evidence>
<keyword evidence="1" id="KW-0472">Membrane</keyword>
<evidence type="ECO:0000313" key="3">
    <source>
        <dbReference type="Proteomes" id="UP001431010"/>
    </source>
</evidence>
<dbReference type="EMBL" id="CP088156">
    <property type="protein sequence ID" value="UFZ03197.1"/>
    <property type="molecule type" value="Genomic_DNA"/>
</dbReference>
<keyword evidence="1" id="KW-1133">Transmembrane helix</keyword>
<sequence length="147" mass="15777">MTTMAADRVSLDRYRVAALALAVALLFAAATDYIPAFIDAEGRVFGLFQLDIYKDALHVASGLWALVAMTTRRSAVFFLRVFGTLYFLDGVMGVFTGSGYLDLSIFIDGIRNTSLLVKVLSSLPHLALGAIGIAVGWSPWRTGPASA</sequence>
<evidence type="ECO:0000313" key="2">
    <source>
        <dbReference type="EMBL" id="UFZ03197.1"/>
    </source>
</evidence>
<organism evidence="2 3">
    <name type="scientific">Bradyrhizobium ontarionense</name>
    <dbReference type="NCBI Taxonomy" id="2898149"/>
    <lineage>
        <taxon>Bacteria</taxon>
        <taxon>Pseudomonadati</taxon>
        <taxon>Pseudomonadota</taxon>
        <taxon>Alphaproteobacteria</taxon>
        <taxon>Hyphomicrobiales</taxon>
        <taxon>Nitrobacteraceae</taxon>
        <taxon>Bradyrhizobium</taxon>
    </lineage>
</organism>